<dbReference type="GO" id="GO:0016020">
    <property type="term" value="C:membrane"/>
    <property type="evidence" value="ECO:0007669"/>
    <property type="project" value="UniProtKB-SubCell"/>
</dbReference>
<evidence type="ECO:0000256" key="4">
    <source>
        <dbReference type="ARBA" id="ARBA00023040"/>
    </source>
</evidence>
<evidence type="ECO:0000313" key="13">
    <source>
        <dbReference type="RefSeq" id="XP_031570300.1"/>
    </source>
</evidence>
<dbReference type="AlphaFoldDB" id="A0A6P8ITH5"/>
<dbReference type="RefSeq" id="XP_031570300.1">
    <property type="nucleotide sequence ID" value="XM_031714440.1"/>
</dbReference>
<dbReference type="RefSeq" id="XP_031570302.1">
    <property type="nucleotide sequence ID" value="XM_031714442.1"/>
</dbReference>
<dbReference type="PROSITE" id="PS50262">
    <property type="entry name" value="G_PROTEIN_RECEP_F1_2"/>
    <property type="match status" value="1"/>
</dbReference>
<dbReference type="GO" id="GO:0004930">
    <property type="term" value="F:G protein-coupled receptor activity"/>
    <property type="evidence" value="ECO:0007669"/>
    <property type="project" value="UniProtKB-KW"/>
</dbReference>
<dbReference type="PANTHER" id="PTHR24243:SF208">
    <property type="entry name" value="PYROKININ-1 RECEPTOR"/>
    <property type="match status" value="1"/>
</dbReference>
<reference evidence="11 12" key="1">
    <citation type="submission" date="2025-04" db="UniProtKB">
        <authorList>
            <consortium name="RefSeq"/>
        </authorList>
    </citation>
    <scope>IDENTIFICATION</scope>
    <source>
        <tissue evidence="11 12">Tentacle</tissue>
    </source>
</reference>
<dbReference type="RefSeq" id="XP_031570306.1">
    <property type="nucleotide sequence ID" value="XM_031714446.1"/>
</dbReference>
<keyword evidence="6" id="KW-0675">Receptor</keyword>
<dbReference type="PRINTS" id="PR00237">
    <property type="entry name" value="GPCRRHODOPSN"/>
</dbReference>
<keyword evidence="10" id="KW-1185">Reference proteome</keyword>
<dbReference type="PANTHER" id="PTHR24243">
    <property type="entry name" value="G-PROTEIN COUPLED RECEPTOR"/>
    <property type="match status" value="1"/>
</dbReference>
<dbReference type="Gene3D" id="1.20.1070.10">
    <property type="entry name" value="Rhodopsin 7-helix transmembrane proteins"/>
    <property type="match status" value="1"/>
</dbReference>
<evidence type="ECO:0000256" key="7">
    <source>
        <dbReference type="ARBA" id="ARBA00023224"/>
    </source>
</evidence>
<gene>
    <name evidence="11 12 13 14 15 16 17 18" type="primary">LOC116304677</name>
</gene>
<dbReference type="KEGG" id="aten:116304677"/>
<dbReference type="InterPro" id="IPR017452">
    <property type="entry name" value="GPCR_Rhodpsn_7TM"/>
</dbReference>
<keyword evidence="4" id="KW-0297">G-protein coupled receptor</keyword>
<feature type="domain" description="G-protein coupled receptors family 1 profile" evidence="9">
    <location>
        <begin position="40"/>
        <end position="308"/>
    </location>
</feature>
<evidence type="ECO:0000259" key="9">
    <source>
        <dbReference type="PROSITE" id="PS50262"/>
    </source>
</evidence>
<comment type="subcellular location">
    <subcellularLocation>
        <location evidence="1">Membrane</location>
        <topology evidence="1">Multi-pass membrane protein</topology>
    </subcellularLocation>
</comment>
<evidence type="ECO:0000313" key="11">
    <source>
        <dbReference type="RefSeq" id="XP_031570298.1"/>
    </source>
</evidence>
<evidence type="ECO:0000256" key="8">
    <source>
        <dbReference type="SAM" id="Phobius"/>
    </source>
</evidence>
<organism evidence="10 16">
    <name type="scientific">Actinia tenebrosa</name>
    <name type="common">Australian red waratah sea anemone</name>
    <dbReference type="NCBI Taxonomy" id="6105"/>
    <lineage>
        <taxon>Eukaryota</taxon>
        <taxon>Metazoa</taxon>
        <taxon>Cnidaria</taxon>
        <taxon>Anthozoa</taxon>
        <taxon>Hexacorallia</taxon>
        <taxon>Actiniaria</taxon>
        <taxon>Actiniidae</taxon>
        <taxon>Actinia</taxon>
    </lineage>
</organism>
<keyword evidence="2 8" id="KW-0812">Transmembrane</keyword>
<dbReference type="SUPFAM" id="SSF81321">
    <property type="entry name" value="Family A G protein-coupled receptor-like"/>
    <property type="match status" value="1"/>
</dbReference>
<evidence type="ECO:0000313" key="16">
    <source>
        <dbReference type="RefSeq" id="XP_031570304.1"/>
    </source>
</evidence>
<feature type="transmembrane region" description="Helical" evidence="8">
    <location>
        <begin position="245"/>
        <end position="276"/>
    </location>
</feature>
<evidence type="ECO:0000256" key="5">
    <source>
        <dbReference type="ARBA" id="ARBA00023136"/>
    </source>
</evidence>
<feature type="transmembrane region" description="Helical" evidence="8">
    <location>
        <begin position="27"/>
        <end position="49"/>
    </location>
</feature>
<dbReference type="Proteomes" id="UP000515163">
    <property type="component" value="Unplaced"/>
</dbReference>
<feature type="transmembrane region" description="Helical" evidence="8">
    <location>
        <begin position="288"/>
        <end position="311"/>
    </location>
</feature>
<sequence>MDNHSIFPNSSMSIPNDTTIISSQLQIILYSIVLVWTLLGNILVVIVIFGNEGLKTNFNYLIVNMAISDLAVPLFALPIKIAEQASGTRYLWLVSGTLGNVLCKLCYLLADISPAVSVFTLLAISVNRLIAIVFPLRFQTFSKKKGYLLILATWVMAVAVFSPYFYIFKLVKVNDLNLCGPSWPTFQDKTAFISTIIMVLFFIPMGIIILVYSFLMYKVNKNSKTVNNMLNNQQVQSRRRRNKQIFYISVAIVAAFIILWGPFYLFLSVVGFIWKWQPPPIEPKTTEIIMFVVVLLGYLNPAVNPCIYFLFVKNYRQGLKRIFEKRRVRRCSETNTFFLRTLRGNAETMPGTSSAEPSQCQLVHVKYI</sequence>
<protein>
    <submittedName>
        <fullName evidence="11 12">Octopamine receptor 1-like</fullName>
    </submittedName>
</protein>
<dbReference type="OrthoDB" id="5989397at2759"/>
<dbReference type="RefSeq" id="XP_031570299.1">
    <property type="nucleotide sequence ID" value="XM_031714439.1"/>
</dbReference>
<feature type="transmembrane region" description="Helical" evidence="8">
    <location>
        <begin position="61"/>
        <end position="79"/>
    </location>
</feature>
<dbReference type="RefSeq" id="XP_031570303.1">
    <property type="nucleotide sequence ID" value="XM_031714443.1"/>
</dbReference>
<evidence type="ECO:0000313" key="12">
    <source>
        <dbReference type="RefSeq" id="XP_031570299.1"/>
    </source>
</evidence>
<evidence type="ECO:0000313" key="18">
    <source>
        <dbReference type="RefSeq" id="XP_031570306.1"/>
    </source>
</evidence>
<name>A0A6P8ITH5_ACTTE</name>
<evidence type="ECO:0000313" key="17">
    <source>
        <dbReference type="RefSeq" id="XP_031570305.1"/>
    </source>
</evidence>
<evidence type="ECO:0000313" key="14">
    <source>
        <dbReference type="RefSeq" id="XP_031570302.1"/>
    </source>
</evidence>
<dbReference type="CDD" id="cd00637">
    <property type="entry name" value="7tm_classA_rhodopsin-like"/>
    <property type="match status" value="1"/>
</dbReference>
<dbReference type="RefSeq" id="XP_031570298.1">
    <property type="nucleotide sequence ID" value="XM_031714438.1"/>
</dbReference>
<evidence type="ECO:0000256" key="6">
    <source>
        <dbReference type="ARBA" id="ARBA00023170"/>
    </source>
</evidence>
<feature type="transmembrane region" description="Helical" evidence="8">
    <location>
        <begin position="116"/>
        <end position="136"/>
    </location>
</feature>
<evidence type="ECO:0000313" key="10">
    <source>
        <dbReference type="Proteomes" id="UP000515163"/>
    </source>
</evidence>
<accession>A0A6P8ITH5</accession>
<keyword evidence="5 8" id="KW-0472">Membrane</keyword>
<dbReference type="InterPro" id="IPR000276">
    <property type="entry name" value="GPCR_Rhodpsn"/>
</dbReference>
<keyword evidence="3 8" id="KW-1133">Transmembrane helix</keyword>
<proteinExistence type="predicted"/>
<dbReference type="Pfam" id="PF00001">
    <property type="entry name" value="7tm_1"/>
    <property type="match status" value="1"/>
</dbReference>
<evidence type="ECO:0000256" key="3">
    <source>
        <dbReference type="ARBA" id="ARBA00022989"/>
    </source>
</evidence>
<feature type="transmembrane region" description="Helical" evidence="8">
    <location>
        <begin position="191"/>
        <end position="215"/>
    </location>
</feature>
<dbReference type="RefSeq" id="XP_031570304.1">
    <property type="nucleotide sequence ID" value="XM_031714444.1"/>
</dbReference>
<dbReference type="GeneID" id="116304677"/>
<feature type="transmembrane region" description="Helical" evidence="8">
    <location>
        <begin position="148"/>
        <end position="168"/>
    </location>
</feature>
<dbReference type="SMART" id="SM01381">
    <property type="entry name" value="7TM_GPCR_Srsx"/>
    <property type="match status" value="1"/>
</dbReference>
<evidence type="ECO:0000256" key="1">
    <source>
        <dbReference type="ARBA" id="ARBA00004141"/>
    </source>
</evidence>
<evidence type="ECO:0000313" key="15">
    <source>
        <dbReference type="RefSeq" id="XP_031570303.1"/>
    </source>
</evidence>
<evidence type="ECO:0000256" key="2">
    <source>
        <dbReference type="ARBA" id="ARBA00022692"/>
    </source>
</evidence>
<keyword evidence="7" id="KW-0807">Transducer</keyword>
<dbReference type="RefSeq" id="XP_031570305.1">
    <property type="nucleotide sequence ID" value="XM_031714445.1"/>
</dbReference>